<proteinExistence type="predicted"/>
<feature type="region of interest" description="Disordered" evidence="1">
    <location>
        <begin position="106"/>
        <end position="125"/>
    </location>
</feature>
<dbReference type="AlphaFoldDB" id="A0AAD1XBT5"/>
<dbReference type="Proteomes" id="UP001295684">
    <property type="component" value="Unassembled WGS sequence"/>
</dbReference>
<accession>A0AAD1XBT5</accession>
<keyword evidence="3" id="KW-1185">Reference proteome</keyword>
<protein>
    <submittedName>
        <fullName evidence="2">Uncharacterized protein</fullName>
    </submittedName>
</protein>
<evidence type="ECO:0000313" key="3">
    <source>
        <dbReference type="Proteomes" id="UP001295684"/>
    </source>
</evidence>
<sequence length="330" mass="38604">MNSQMREVLESCNSYSRIYEERLHYFNHCKKDSRRSKNRRSNFLKNFRTHKRSCKRKKQAKKKYLSIDTTSGGSKSRRQRTNSKRSKPKVYQFNLPANLKKIKALNKKNKKSKLLPSRTSPTISEDNDICRRIGSSATINNIVFSMNKCMNEKKIRKFSIILPQKDTKSSSSTYNDLNTSKPTAKPNSFNFIKPTNSQLTIYHDQEPQSPLKTSKTLNNLQKPLQCGRLAKRGLESHKSQVQNPYSCIQSSLQHKIINKIIASEKNQRSLFVRNKERKKLSLEENTEEKLEYQNEEINKLISVCSSNRFRIIHDLEEDSFDQENKNPEFN</sequence>
<feature type="compositionally biased region" description="Basic residues" evidence="1">
    <location>
        <begin position="75"/>
        <end position="88"/>
    </location>
</feature>
<feature type="compositionally biased region" description="Polar residues" evidence="1">
    <location>
        <begin position="169"/>
        <end position="190"/>
    </location>
</feature>
<comment type="caution">
    <text evidence="2">The sequence shown here is derived from an EMBL/GenBank/DDBJ whole genome shotgun (WGS) entry which is preliminary data.</text>
</comment>
<feature type="region of interest" description="Disordered" evidence="1">
    <location>
        <begin position="31"/>
        <end position="89"/>
    </location>
</feature>
<evidence type="ECO:0000256" key="1">
    <source>
        <dbReference type="SAM" id="MobiDB-lite"/>
    </source>
</evidence>
<reference evidence="2" key="1">
    <citation type="submission" date="2023-07" db="EMBL/GenBank/DDBJ databases">
        <authorList>
            <consortium name="AG Swart"/>
            <person name="Singh M."/>
            <person name="Singh A."/>
            <person name="Seah K."/>
            <person name="Emmerich C."/>
        </authorList>
    </citation>
    <scope>NUCLEOTIDE SEQUENCE</scope>
    <source>
        <strain evidence="2">DP1</strain>
    </source>
</reference>
<feature type="compositionally biased region" description="Basic residues" evidence="1">
    <location>
        <begin position="31"/>
        <end position="64"/>
    </location>
</feature>
<gene>
    <name evidence="2" type="ORF">ECRASSUSDP1_LOCUS6101</name>
</gene>
<feature type="region of interest" description="Disordered" evidence="1">
    <location>
        <begin position="167"/>
        <end position="190"/>
    </location>
</feature>
<evidence type="ECO:0000313" key="2">
    <source>
        <dbReference type="EMBL" id="CAI2364755.1"/>
    </source>
</evidence>
<name>A0AAD1XBT5_EUPCR</name>
<dbReference type="EMBL" id="CAMPGE010005913">
    <property type="protein sequence ID" value="CAI2364755.1"/>
    <property type="molecule type" value="Genomic_DNA"/>
</dbReference>
<organism evidence="2 3">
    <name type="scientific">Euplotes crassus</name>
    <dbReference type="NCBI Taxonomy" id="5936"/>
    <lineage>
        <taxon>Eukaryota</taxon>
        <taxon>Sar</taxon>
        <taxon>Alveolata</taxon>
        <taxon>Ciliophora</taxon>
        <taxon>Intramacronucleata</taxon>
        <taxon>Spirotrichea</taxon>
        <taxon>Hypotrichia</taxon>
        <taxon>Euplotida</taxon>
        <taxon>Euplotidae</taxon>
        <taxon>Moneuplotes</taxon>
    </lineage>
</organism>